<reference evidence="1" key="1">
    <citation type="submission" date="2018-02" db="EMBL/GenBank/DDBJ databases">
        <title>Rhizophora mucronata_Transcriptome.</title>
        <authorList>
            <person name="Meera S.P."/>
            <person name="Sreeshan A."/>
            <person name="Augustine A."/>
        </authorList>
    </citation>
    <scope>NUCLEOTIDE SEQUENCE</scope>
    <source>
        <tissue evidence="1">Leaf</tissue>
    </source>
</reference>
<name>A0A2P2QUM1_RHIMU</name>
<dbReference type="EMBL" id="GGEC01090236">
    <property type="protein sequence ID" value="MBX70720.1"/>
    <property type="molecule type" value="Transcribed_RNA"/>
</dbReference>
<dbReference type="AlphaFoldDB" id="A0A2P2QUM1"/>
<accession>A0A2P2QUM1</accession>
<proteinExistence type="predicted"/>
<organism evidence="1">
    <name type="scientific">Rhizophora mucronata</name>
    <name type="common">Asiatic mangrove</name>
    <dbReference type="NCBI Taxonomy" id="61149"/>
    <lineage>
        <taxon>Eukaryota</taxon>
        <taxon>Viridiplantae</taxon>
        <taxon>Streptophyta</taxon>
        <taxon>Embryophyta</taxon>
        <taxon>Tracheophyta</taxon>
        <taxon>Spermatophyta</taxon>
        <taxon>Magnoliopsida</taxon>
        <taxon>eudicotyledons</taxon>
        <taxon>Gunneridae</taxon>
        <taxon>Pentapetalae</taxon>
        <taxon>rosids</taxon>
        <taxon>fabids</taxon>
        <taxon>Malpighiales</taxon>
        <taxon>Rhizophoraceae</taxon>
        <taxon>Rhizophora</taxon>
    </lineage>
</organism>
<protein>
    <submittedName>
        <fullName evidence="1">Uncharacterized protein</fullName>
    </submittedName>
</protein>
<sequence length="29" mass="3140">MKVGATMLLISCITTVLLGEELLSKVFTK</sequence>
<evidence type="ECO:0000313" key="1">
    <source>
        <dbReference type="EMBL" id="MBX70720.1"/>
    </source>
</evidence>